<evidence type="ECO:0000256" key="2">
    <source>
        <dbReference type="PROSITE-ProRule" id="PRU00169"/>
    </source>
</evidence>
<dbReference type="InterPro" id="IPR001789">
    <property type="entry name" value="Sig_transdc_resp-reg_receiver"/>
</dbReference>
<dbReference type="PROSITE" id="PS50110">
    <property type="entry name" value="RESPONSE_REGULATORY"/>
    <property type="match status" value="1"/>
</dbReference>
<dbReference type="Pfam" id="PF00072">
    <property type="entry name" value="Response_reg"/>
    <property type="match status" value="1"/>
</dbReference>
<dbReference type="InterPro" id="IPR050595">
    <property type="entry name" value="Bact_response_regulator"/>
</dbReference>
<keyword evidence="1 2" id="KW-0597">Phosphoprotein</keyword>
<name>A0A1F5YNF7_9BACT</name>
<organism evidence="4 5">
    <name type="scientific">Candidatus Glassbacteria bacterium RIFCSPLOWO2_12_FULL_58_11</name>
    <dbReference type="NCBI Taxonomy" id="1817867"/>
    <lineage>
        <taxon>Bacteria</taxon>
        <taxon>Candidatus Glassiibacteriota</taxon>
    </lineage>
</organism>
<dbReference type="STRING" id="1817867.A3F83_00460"/>
<comment type="caution">
    <text evidence="4">The sequence shown here is derived from an EMBL/GenBank/DDBJ whole genome shotgun (WGS) entry which is preliminary data.</text>
</comment>
<dbReference type="Gene3D" id="3.40.50.2300">
    <property type="match status" value="1"/>
</dbReference>
<dbReference type="SMART" id="SM00448">
    <property type="entry name" value="REC"/>
    <property type="match status" value="1"/>
</dbReference>
<reference evidence="4 5" key="1">
    <citation type="journal article" date="2016" name="Nat. Commun.">
        <title>Thousands of microbial genomes shed light on interconnected biogeochemical processes in an aquifer system.</title>
        <authorList>
            <person name="Anantharaman K."/>
            <person name="Brown C.T."/>
            <person name="Hug L.A."/>
            <person name="Sharon I."/>
            <person name="Castelle C.J."/>
            <person name="Probst A.J."/>
            <person name="Thomas B.C."/>
            <person name="Singh A."/>
            <person name="Wilkins M.J."/>
            <person name="Karaoz U."/>
            <person name="Brodie E.L."/>
            <person name="Williams K.H."/>
            <person name="Hubbard S.S."/>
            <person name="Banfield J.F."/>
        </authorList>
    </citation>
    <scope>NUCLEOTIDE SEQUENCE [LARGE SCALE GENOMIC DNA]</scope>
</reference>
<sequence length="178" mass="20450">MQVHRWIKDGKLKCYRYPGGRYKISKANFREFLVSNDIPVIEEFFAAGTDIKLRILIGEDDLDFAKILHQNLQENYPDFEVEAVNDGYEVLMKLGEFRPDLLILDIKMPKINGLEVCQRMKSNDYYGSIKILAITGNAKTYPRELVLESGADEYLIKPFTSDDLFCQVDKIVAKMAGI</sequence>
<dbReference type="AlphaFoldDB" id="A0A1F5YNF7"/>
<evidence type="ECO:0000259" key="3">
    <source>
        <dbReference type="PROSITE" id="PS50110"/>
    </source>
</evidence>
<proteinExistence type="predicted"/>
<evidence type="ECO:0000313" key="5">
    <source>
        <dbReference type="Proteomes" id="UP000179129"/>
    </source>
</evidence>
<feature type="modified residue" description="4-aspartylphosphate" evidence="2">
    <location>
        <position position="105"/>
    </location>
</feature>
<evidence type="ECO:0000256" key="1">
    <source>
        <dbReference type="ARBA" id="ARBA00022553"/>
    </source>
</evidence>
<dbReference type="SUPFAM" id="SSF52172">
    <property type="entry name" value="CheY-like"/>
    <property type="match status" value="1"/>
</dbReference>
<dbReference type="EMBL" id="MFIX01000203">
    <property type="protein sequence ID" value="OGG01729.1"/>
    <property type="molecule type" value="Genomic_DNA"/>
</dbReference>
<protein>
    <recommendedName>
        <fullName evidence="3">Response regulatory domain-containing protein</fullName>
    </recommendedName>
</protein>
<dbReference type="GO" id="GO:0000160">
    <property type="term" value="P:phosphorelay signal transduction system"/>
    <property type="evidence" value="ECO:0007669"/>
    <property type="project" value="InterPro"/>
</dbReference>
<gene>
    <name evidence="4" type="ORF">A3F83_00460</name>
</gene>
<dbReference type="Proteomes" id="UP000179129">
    <property type="component" value="Unassembled WGS sequence"/>
</dbReference>
<accession>A0A1F5YNF7</accession>
<dbReference type="InterPro" id="IPR011006">
    <property type="entry name" value="CheY-like_superfamily"/>
</dbReference>
<evidence type="ECO:0000313" key="4">
    <source>
        <dbReference type="EMBL" id="OGG01729.1"/>
    </source>
</evidence>
<dbReference type="PANTHER" id="PTHR44591">
    <property type="entry name" value="STRESS RESPONSE REGULATOR PROTEIN 1"/>
    <property type="match status" value="1"/>
</dbReference>
<feature type="domain" description="Response regulatory" evidence="3">
    <location>
        <begin position="54"/>
        <end position="172"/>
    </location>
</feature>
<dbReference type="PANTHER" id="PTHR44591:SF3">
    <property type="entry name" value="RESPONSE REGULATORY DOMAIN-CONTAINING PROTEIN"/>
    <property type="match status" value="1"/>
</dbReference>